<keyword evidence="10" id="KW-0175">Coiled coil</keyword>
<keyword evidence="3" id="KW-0255">Endonuclease</keyword>
<dbReference type="InterPro" id="IPR012337">
    <property type="entry name" value="RNaseH-like_sf"/>
</dbReference>
<dbReference type="GO" id="GO:0006310">
    <property type="term" value="P:DNA recombination"/>
    <property type="evidence" value="ECO:0007669"/>
    <property type="project" value="UniProtKB-KW"/>
</dbReference>
<evidence type="ECO:0000256" key="1">
    <source>
        <dbReference type="ARBA" id="ARBA00022722"/>
    </source>
</evidence>
<proteinExistence type="predicted"/>
<feature type="compositionally biased region" description="Polar residues" evidence="11">
    <location>
        <begin position="685"/>
        <end position="703"/>
    </location>
</feature>
<evidence type="ECO:0000256" key="2">
    <source>
        <dbReference type="ARBA" id="ARBA00022723"/>
    </source>
</evidence>
<sequence length="1416" mass="160951">MFQQQHDSDFIEFQNDVQQENREDDDIGGKGEASPNMLTTLMKTSRKTMKMETISGLCFVDMTFTNVALNKIAAAKTIVMISAAVSSPLVNYVLTIIVRNMIRAIVSTLEVNLTPMPSCPDNRPPILEKDMYDSWKNKLELCMMNRQHGQMILEFVKNGPPIWPTIKENGLPPEVYALERECKLYDEFDKVPYKKGETQHDFYLIFSLLLNHIYNVKLEKIQVNTKFLNTLPLEWSKFVTNVKLVRDLHTTNINQLHAYLGQHEFHANEQGDDPIDAIKHMMSILSAVVTSCYLTTKNQLRNSSDPRQQATINDGRVTLQVVQGRQISFATDLGIIEDQATQTVITHNAAYQADDLDAYDSDCDELNTAKVALMANLSYYGLNVLTEINLDNKSVNDTLTAELERYKEQVKVLKEGQNVEAVEQHRLESKTVEIKMIQVLNKNERLLEQVINKDIVNIVVNLSVDNASVNVHEYKKDNSVSNQSALNFDQYFKLNDLKAQSEEKDTVIMKLKERIKSLSRNVNEDKVKKNIDEIKTINIELDHMLSKLIAKNEHLKQTYKQLYDSIKLTRVRSKEQCDVLINQVNQKSVEISHLTANLQEKGLIIAALKDELRKLKRKALVDNDVTPHTSTLEMLKIDVEPIAPRLLNNRTAHSDYLRLTQEQVAILKENKDKRVRFTEAITSSGNINTQTNSSSNLVSNKPALSSIGVKPSTSASKSQPLGNTKKDKIQRPPSSTQKNKAESYPRTVKSSLKNKNCVDEPKGTTIVQHSKLNANFKLRCVKCNGCMLSDNHDLCVLNDVNDRPKSKSVKKTSKRKVWKLTGKGSIVSDVPSSSLDECKSSKLFSGKSKKKPHKPKSKDTNQEKLYLLHMDLCGPMRVASVNGKKYIPIIVDDYSRFTWVNFLRSKDEAPDFIIKFLKMIQLRLNTPVRRIRIDNGMEFVNQTLREYYKKVDISHETSIACSPQQNVSSSCYRMLYLKSFHHMSSSQKIPYELLHDKLPDLSFFHVFGALCYLTNDSENLGKLQPKADIDFDELAAMAFEQNSLEPALHEMTPVTINSGLVRNPPPSTPFVPPSRIDWYLLFQPLFDEILNPSHSVDHPAPEFIAPIVEVVDPIPAESTGSPSSTTVDQDAPSVSNSQTLTKIQSPFISNDVEEKNHDLDVAHINNDPFFCISIPENVAEASSSSDVILTVVHTTSPNSEHVNKWTKDHPLDNIIGKLERPVSTRLQLHEQASFCYYDAFLSSVEPKTYKDALTQACWIESMQKELNEFERLEVWELVPRTDKVMVITLKRIYESKYALESLKKYGMESNDHVDTPMVEKSKLDEDQQGKAVDPTHYRGMVGTLMYLTASRPDLTFILMQTLIMRVAKILDEVHLELADIFTKALGRERIEFLINKLGMRSFTPKTLKQLEDEAEE</sequence>
<evidence type="ECO:0000256" key="3">
    <source>
        <dbReference type="ARBA" id="ARBA00022759"/>
    </source>
</evidence>
<accession>A0A6L2ML52</accession>
<dbReference type="GO" id="GO:0004519">
    <property type="term" value="F:endonuclease activity"/>
    <property type="evidence" value="ECO:0007669"/>
    <property type="project" value="UniProtKB-KW"/>
</dbReference>
<keyword evidence="8" id="KW-0808">Transferase</keyword>
<organism evidence="13">
    <name type="scientific">Tanacetum cinerariifolium</name>
    <name type="common">Dalmatian daisy</name>
    <name type="synonym">Chrysanthemum cinerariifolium</name>
    <dbReference type="NCBI Taxonomy" id="118510"/>
    <lineage>
        <taxon>Eukaryota</taxon>
        <taxon>Viridiplantae</taxon>
        <taxon>Streptophyta</taxon>
        <taxon>Embryophyta</taxon>
        <taxon>Tracheophyta</taxon>
        <taxon>Spermatophyta</taxon>
        <taxon>Magnoliopsida</taxon>
        <taxon>eudicotyledons</taxon>
        <taxon>Gunneridae</taxon>
        <taxon>Pentapetalae</taxon>
        <taxon>asterids</taxon>
        <taxon>campanulids</taxon>
        <taxon>Asterales</taxon>
        <taxon>Asteraceae</taxon>
        <taxon>Asteroideae</taxon>
        <taxon>Anthemideae</taxon>
        <taxon>Anthemidinae</taxon>
        <taxon>Tanacetum</taxon>
    </lineage>
</organism>
<feature type="region of interest" description="Disordered" evidence="11">
    <location>
        <begin position="685"/>
        <end position="760"/>
    </location>
</feature>
<evidence type="ECO:0000256" key="5">
    <source>
        <dbReference type="ARBA" id="ARBA00022842"/>
    </source>
</evidence>
<dbReference type="Gene3D" id="3.30.420.10">
    <property type="entry name" value="Ribonuclease H-like superfamily/Ribonuclease H"/>
    <property type="match status" value="1"/>
</dbReference>
<keyword evidence="1" id="KW-0540">Nuclease</keyword>
<dbReference type="InterPro" id="IPR001584">
    <property type="entry name" value="Integrase_cat-core"/>
</dbReference>
<dbReference type="EMBL" id="BKCJ010006939">
    <property type="protein sequence ID" value="GEU74718.1"/>
    <property type="molecule type" value="Genomic_DNA"/>
</dbReference>
<comment type="caution">
    <text evidence="13">The sequence shown here is derived from an EMBL/GenBank/DDBJ whole genome shotgun (WGS) entry which is preliminary data.</text>
</comment>
<feature type="compositionally biased region" description="Polar residues" evidence="11">
    <location>
        <begin position="1118"/>
        <end position="1136"/>
    </location>
</feature>
<dbReference type="Pfam" id="PF00665">
    <property type="entry name" value="rve"/>
    <property type="match status" value="1"/>
</dbReference>
<evidence type="ECO:0000256" key="6">
    <source>
        <dbReference type="ARBA" id="ARBA00022908"/>
    </source>
</evidence>
<evidence type="ECO:0000256" key="11">
    <source>
        <dbReference type="SAM" id="MobiDB-lite"/>
    </source>
</evidence>
<dbReference type="GO" id="GO:0016787">
    <property type="term" value="F:hydrolase activity"/>
    <property type="evidence" value="ECO:0007669"/>
    <property type="project" value="UniProtKB-KW"/>
</dbReference>
<dbReference type="PANTHER" id="PTHR42648:SF11">
    <property type="entry name" value="TRANSPOSON TY4-P GAG-POL POLYPROTEIN"/>
    <property type="match status" value="1"/>
</dbReference>
<keyword evidence="8" id="KW-0239">DNA-directed DNA polymerase</keyword>
<feature type="coiled-coil region" evidence="10">
    <location>
        <begin position="494"/>
        <end position="528"/>
    </location>
</feature>
<dbReference type="GO" id="GO:0003887">
    <property type="term" value="F:DNA-directed DNA polymerase activity"/>
    <property type="evidence" value="ECO:0007669"/>
    <property type="project" value="UniProtKB-KW"/>
</dbReference>
<keyword evidence="8" id="KW-0548">Nucleotidyltransferase</keyword>
<evidence type="ECO:0000313" key="13">
    <source>
        <dbReference type="EMBL" id="GEU74718.1"/>
    </source>
</evidence>
<keyword evidence="2" id="KW-0479">Metal-binding</keyword>
<keyword evidence="6" id="KW-0229">DNA integration</keyword>
<dbReference type="GO" id="GO:0015074">
    <property type="term" value="P:DNA integration"/>
    <property type="evidence" value="ECO:0007669"/>
    <property type="project" value="UniProtKB-KW"/>
</dbReference>
<gene>
    <name evidence="13" type="ORF">Tci_046696</name>
</gene>
<feature type="region of interest" description="Disordered" evidence="11">
    <location>
        <begin position="13"/>
        <end position="35"/>
    </location>
</feature>
<feature type="compositionally biased region" description="Polar residues" evidence="11">
    <location>
        <begin position="711"/>
        <end position="722"/>
    </location>
</feature>
<dbReference type="SUPFAM" id="SSF53098">
    <property type="entry name" value="Ribonuclease H-like"/>
    <property type="match status" value="1"/>
</dbReference>
<dbReference type="InterPro" id="IPR039537">
    <property type="entry name" value="Retrotran_Ty1/copia-like"/>
</dbReference>
<evidence type="ECO:0000256" key="8">
    <source>
        <dbReference type="ARBA" id="ARBA00022932"/>
    </source>
</evidence>
<protein>
    <recommendedName>
        <fullName evidence="12">Integrase catalytic domain-containing protein</fullName>
    </recommendedName>
</protein>
<feature type="region of interest" description="Disordered" evidence="11">
    <location>
        <begin position="1114"/>
        <end position="1136"/>
    </location>
</feature>
<name>A0A6L2ML52_TANCI</name>
<evidence type="ECO:0000256" key="4">
    <source>
        <dbReference type="ARBA" id="ARBA00022801"/>
    </source>
</evidence>
<dbReference type="PROSITE" id="PS50994">
    <property type="entry name" value="INTEGRASE"/>
    <property type="match status" value="1"/>
</dbReference>
<reference evidence="13" key="1">
    <citation type="journal article" date="2019" name="Sci. Rep.">
        <title>Draft genome of Tanacetum cinerariifolium, the natural source of mosquito coil.</title>
        <authorList>
            <person name="Yamashiro T."/>
            <person name="Shiraishi A."/>
            <person name="Satake H."/>
            <person name="Nakayama K."/>
        </authorList>
    </citation>
    <scope>NUCLEOTIDE SEQUENCE</scope>
</reference>
<evidence type="ECO:0000256" key="9">
    <source>
        <dbReference type="ARBA" id="ARBA00023172"/>
    </source>
</evidence>
<keyword evidence="4" id="KW-0378">Hydrolase</keyword>
<evidence type="ECO:0000259" key="12">
    <source>
        <dbReference type="PROSITE" id="PS50994"/>
    </source>
</evidence>
<dbReference type="GO" id="GO:0003964">
    <property type="term" value="F:RNA-directed DNA polymerase activity"/>
    <property type="evidence" value="ECO:0007669"/>
    <property type="project" value="UniProtKB-KW"/>
</dbReference>
<dbReference type="InterPro" id="IPR036397">
    <property type="entry name" value="RNaseH_sf"/>
</dbReference>
<keyword evidence="5" id="KW-0460">Magnesium</keyword>
<keyword evidence="7" id="KW-0695">RNA-directed DNA polymerase</keyword>
<dbReference type="PANTHER" id="PTHR42648">
    <property type="entry name" value="TRANSPOSASE, PUTATIVE-RELATED"/>
    <property type="match status" value="1"/>
</dbReference>
<evidence type="ECO:0000256" key="7">
    <source>
        <dbReference type="ARBA" id="ARBA00022918"/>
    </source>
</evidence>
<feature type="domain" description="Integrase catalytic" evidence="12">
    <location>
        <begin position="851"/>
        <end position="966"/>
    </location>
</feature>
<keyword evidence="9" id="KW-0233">DNA recombination</keyword>
<dbReference type="GO" id="GO:0046872">
    <property type="term" value="F:metal ion binding"/>
    <property type="evidence" value="ECO:0007669"/>
    <property type="project" value="UniProtKB-KW"/>
</dbReference>
<evidence type="ECO:0000256" key="10">
    <source>
        <dbReference type="SAM" id="Coils"/>
    </source>
</evidence>
<dbReference type="GO" id="GO:0003676">
    <property type="term" value="F:nucleic acid binding"/>
    <property type="evidence" value="ECO:0007669"/>
    <property type="project" value="InterPro"/>
</dbReference>